<reference evidence="3" key="1">
    <citation type="journal article" date="2015" name="MBio">
        <title>Genome-Resolved Metagenomic Analysis Reveals Roles for Candidate Phyla and Other Microbial Community Members in Biogeochemical Transformations in Oil Reservoirs.</title>
        <authorList>
            <person name="Hu P."/>
            <person name="Tom L."/>
            <person name="Singh A."/>
            <person name="Thomas B.C."/>
            <person name="Baker B.J."/>
            <person name="Piceno Y.M."/>
            <person name="Andersen G.L."/>
            <person name="Banfield J.F."/>
        </authorList>
    </citation>
    <scope>NUCLEOTIDE SEQUENCE [LARGE SCALE GENOMIC DNA]</scope>
</reference>
<gene>
    <name evidence="2" type="ORF">XD93_0749</name>
</gene>
<dbReference type="Proteomes" id="UP000053904">
    <property type="component" value="Unassembled WGS sequence"/>
</dbReference>
<organism evidence="2 3">
    <name type="scientific">candidate division WS6 bacterium 34_10</name>
    <dbReference type="NCBI Taxonomy" id="1641389"/>
    <lineage>
        <taxon>Bacteria</taxon>
        <taxon>Candidatus Dojkabacteria</taxon>
    </lineage>
</organism>
<protein>
    <submittedName>
        <fullName evidence="2">Putative Fe-only hydrogenase</fullName>
    </submittedName>
</protein>
<dbReference type="EMBL" id="LGGO01000111">
    <property type="protein sequence ID" value="KUK76729.1"/>
    <property type="molecule type" value="Genomic_DNA"/>
</dbReference>
<name>A0A101HH08_9BACT</name>
<feature type="transmembrane region" description="Helical" evidence="1">
    <location>
        <begin position="145"/>
        <end position="169"/>
    </location>
</feature>
<evidence type="ECO:0000313" key="2">
    <source>
        <dbReference type="EMBL" id="KUK76729.1"/>
    </source>
</evidence>
<feature type="transmembrane region" description="Helical" evidence="1">
    <location>
        <begin position="114"/>
        <end position="133"/>
    </location>
</feature>
<keyword evidence="1" id="KW-1133">Transmembrane helix</keyword>
<keyword evidence="1" id="KW-0812">Transmembrane</keyword>
<evidence type="ECO:0000256" key="1">
    <source>
        <dbReference type="SAM" id="Phobius"/>
    </source>
</evidence>
<sequence length="172" mass="18654">MELKGVTTSENTLTSILKQEWVQITLLSLLSISAPLFIKSPQILVGSIVNFVLFFSAKRYGFKKTLPSILLPSLVAYSSNILFKGATPFLLYFLPVIALGNSIYVLLGKYIKGGITSVVVGSVCKALLLYIFAVVFVNELGLPKIFLTSMGVMQLYTAIIGGGLALRIINKS</sequence>
<evidence type="ECO:0000313" key="3">
    <source>
        <dbReference type="Proteomes" id="UP000053904"/>
    </source>
</evidence>
<proteinExistence type="predicted"/>
<accession>A0A101HH08</accession>
<keyword evidence="1" id="KW-0472">Membrane</keyword>
<comment type="caution">
    <text evidence="2">The sequence shown here is derived from an EMBL/GenBank/DDBJ whole genome shotgun (WGS) entry which is preliminary data.</text>
</comment>
<feature type="transmembrane region" description="Helical" evidence="1">
    <location>
        <begin position="89"/>
        <end position="107"/>
    </location>
</feature>
<dbReference type="AlphaFoldDB" id="A0A101HH08"/>